<keyword evidence="6 11" id="KW-0697">Rotamase</keyword>
<dbReference type="InterPro" id="IPR024936">
    <property type="entry name" value="Cyclophilin-type_PPIase"/>
</dbReference>
<keyword evidence="7 11" id="KW-0413">Isomerase</keyword>
<comment type="function">
    <text evidence="8">PPIase that catalyzes the cis-trans isomerization of proline imidic peptide bonds in oligopeptides and may therefore assist protein folding.</text>
</comment>
<comment type="catalytic activity">
    <reaction evidence="1 11">
        <text>[protein]-peptidylproline (omega=180) = [protein]-peptidylproline (omega=0)</text>
        <dbReference type="Rhea" id="RHEA:16237"/>
        <dbReference type="Rhea" id="RHEA-COMP:10747"/>
        <dbReference type="Rhea" id="RHEA-COMP:10748"/>
        <dbReference type="ChEBI" id="CHEBI:83833"/>
        <dbReference type="ChEBI" id="CHEBI:83834"/>
        <dbReference type="EC" id="5.2.1.8"/>
    </reaction>
</comment>
<name>A0A151MAH2_ALLMI</name>
<comment type="similarity">
    <text evidence="9">Belongs to the cyclophilin-type PPIase family. PPIase B subfamily.</text>
</comment>
<evidence type="ECO:0000256" key="7">
    <source>
        <dbReference type="ARBA" id="ARBA00023235"/>
    </source>
</evidence>
<evidence type="ECO:0000256" key="2">
    <source>
        <dbReference type="ARBA" id="ARBA00004223"/>
    </source>
</evidence>
<evidence type="ECO:0000256" key="9">
    <source>
        <dbReference type="ARBA" id="ARBA00038340"/>
    </source>
</evidence>
<keyword evidence="4 11" id="KW-0732">Signal</keyword>
<dbReference type="PRINTS" id="PR00153">
    <property type="entry name" value="CSAPPISMRASE"/>
</dbReference>
<evidence type="ECO:0000256" key="6">
    <source>
        <dbReference type="ARBA" id="ARBA00023110"/>
    </source>
</evidence>
<reference evidence="13 14" key="1">
    <citation type="journal article" date="2012" name="Genome Biol.">
        <title>Sequencing three crocodilian genomes to illuminate the evolution of archosaurs and amniotes.</title>
        <authorList>
            <person name="St John J.A."/>
            <person name="Braun E.L."/>
            <person name="Isberg S.R."/>
            <person name="Miles L.G."/>
            <person name="Chong A.Y."/>
            <person name="Gongora J."/>
            <person name="Dalzell P."/>
            <person name="Moran C."/>
            <person name="Bed'hom B."/>
            <person name="Abzhanov A."/>
            <person name="Burgess S.C."/>
            <person name="Cooksey A.M."/>
            <person name="Castoe T.A."/>
            <person name="Crawford N.G."/>
            <person name="Densmore L.D."/>
            <person name="Drew J.C."/>
            <person name="Edwards S.V."/>
            <person name="Faircloth B.C."/>
            <person name="Fujita M.K."/>
            <person name="Greenwold M.J."/>
            <person name="Hoffmann F.G."/>
            <person name="Howard J.M."/>
            <person name="Iguchi T."/>
            <person name="Janes D.E."/>
            <person name="Khan S.Y."/>
            <person name="Kohno S."/>
            <person name="de Koning A.J."/>
            <person name="Lance S.L."/>
            <person name="McCarthy F.M."/>
            <person name="McCormack J.E."/>
            <person name="Merchant M.E."/>
            <person name="Peterson D.G."/>
            <person name="Pollock D.D."/>
            <person name="Pourmand N."/>
            <person name="Raney B.J."/>
            <person name="Roessler K.A."/>
            <person name="Sanford J.R."/>
            <person name="Sawyer R.H."/>
            <person name="Schmidt C.J."/>
            <person name="Triplett E.W."/>
            <person name="Tuberville T.D."/>
            <person name="Venegas-Anaya M."/>
            <person name="Howard J.T."/>
            <person name="Jarvis E.D."/>
            <person name="Guillette L.J.Jr."/>
            <person name="Glenn T.C."/>
            <person name="Green R.E."/>
            <person name="Ray D.A."/>
        </authorList>
    </citation>
    <scope>NUCLEOTIDE SEQUENCE [LARGE SCALE GENOMIC DNA]</scope>
    <source>
        <strain evidence="13">KSC_2009_1</strain>
    </source>
</reference>
<dbReference type="InterPro" id="IPR002130">
    <property type="entry name" value="Cyclophilin-type_PPIase_dom"/>
</dbReference>
<dbReference type="GO" id="GO:0042470">
    <property type="term" value="C:melanosome"/>
    <property type="evidence" value="ECO:0007669"/>
    <property type="project" value="UniProtKB-SubCell"/>
</dbReference>
<dbReference type="EMBL" id="AKHW03006295">
    <property type="protein sequence ID" value="KYO21479.1"/>
    <property type="molecule type" value="Genomic_DNA"/>
</dbReference>
<keyword evidence="5" id="KW-0256">Endoplasmic reticulum</keyword>
<evidence type="ECO:0000256" key="4">
    <source>
        <dbReference type="ARBA" id="ARBA00022729"/>
    </source>
</evidence>
<dbReference type="Gene3D" id="2.40.100.10">
    <property type="entry name" value="Cyclophilin-like"/>
    <property type="match status" value="1"/>
</dbReference>
<dbReference type="GO" id="GO:0016018">
    <property type="term" value="F:cyclosporin A binding"/>
    <property type="evidence" value="ECO:0007669"/>
    <property type="project" value="TreeGrafter"/>
</dbReference>
<evidence type="ECO:0000256" key="10">
    <source>
        <dbReference type="ARBA" id="ARBA00056644"/>
    </source>
</evidence>
<organism evidence="13 14">
    <name type="scientific">Alligator mississippiensis</name>
    <name type="common">American alligator</name>
    <dbReference type="NCBI Taxonomy" id="8496"/>
    <lineage>
        <taxon>Eukaryota</taxon>
        <taxon>Metazoa</taxon>
        <taxon>Chordata</taxon>
        <taxon>Craniata</taxon>
        <taxon>Vertebrata</taxon>
        <taxon>Euteleostomi</taxon>
        <taxon>Archelosauria</taxon>
        <taxon>Archosauria</taxon>
        <taxon>Crocodylia</taxon>
        <taxon>Alligatoridae</taxon>
        <taxon>Alligatorinae</taxon>
        <taxon>Alligator</taxon>
    </lineage>
</organism>
<dbReference type="InterPro" id="IPR020892">
    <property type="entry name" value="Cyclophilin-type_PPIase_CS"/>
</dbReference>
<dbReference type="GO" id="GO:0003755">
    <property type="term" value="F:peptidyl-prolyl cis-trans isomerase activity"/>
    <property type="evidence" value="ECO:0007669"/>
    <property type="project" value="UniProtKB-UniRule"/>
</dbReference>
<dbReference type="PANTHER" id="PTHR11071">
    <property type="entry name" value="PEPTIDYL-PROLYL CIS-TRANS ISOMERASE"/>
    <property type="match status" value="1"/>
</dbReference>
<dbReference type="PANTHER" id="PTHR11071:SF477">
    <property type="entry name" value="PEPTIDYL-PROLYL CIS-TRANS ISOMERASE B"/>
    <property type="match status" value="1"/>
</dbReference>
<comment type="caution">
    <text evidence="13">The sequence shown here is derived from an EMBL/GenBank/DDBJ whole genome shotgun (WGS) entry which is preliminary data.</text>
</comment>
<evidence type="ECO:0000256" key="3">
    <source>
        <dbReference type="ARBA" id="ARBA00004319"/>
    </source>
</evidence>
<dbReference type="InterPro" id="IPR029000">
    <property type="entry name" value="Cyclophilin-like_dom_sf"/>
</dbReference>
<sequence>MKLLAAAALLGGAALLLLLLPAASRADERKKGPKVTAKVYFDLSIGEEAVGRVVIGLFGKTVPKTVENFVALATGEPSSAPESPVRSPHLVLRPRACPPAKGFGFKGSKFHRVIKDFMIQGGDFTRGDGTGGKSIYGDRFPDENFKLKHYGPGWVSMANAGKDTNGSQFFVTTVKTPWLDGKHVVFGKVLEGMDVVRKVENTKTDGRDKPLKDVTIADCGTIEVEKPFAIAKE</sequence>
<dbReference type="SUPFAM" id="SSF50891">
    <property type="entry name" value="Cyclophilin-like"/>
    <property type="match status" value="1"/>
</dbReference>
<protein>
    <recommendedName>
        <fullName evidence="11">Peptidyl-prolyl cis-trans isomerase</fullName>
        <shortName evidence="11">PPIase</shortName>
        <ecNumber evidence="11">5.2.1.8</ecNumber>
    </recommendedName>
</protein>
<keyword evidence="14" id="KW-1185">Reference proteome</keyword>
<evidence type="ECO:0000313" key="14">
    <source>
        <dbReference type="Proteomes" id="UP000050525"/>
    </source>
</evidence>
<evidence type="ECO:0000256" key="8">
    <source>
        <dbReference type="ARBA" id="ARBA00037532"/>
    </source>
</evidence>
<dbReference type="GO" id="GO:0005788">
    <property type="term" value="C:endoplasmic reticulum lumen"/>
    <property type="evidence" value="ECO:0007669"/>
    <property type="project" value="UniProtKB-SubCell"/>
</dbReference>
<comment type="function">
    <text evidence="10">PPIases accelerate the folding of proteins. It catalyzes the cis-trans isomerization of proline imidic peptide bonds in oligopeptides. Acts on the folding of rhodopsin RH1 and RH2 (but not RH3) and is required for visual transduction.</text>
</comment>
<feature type="domain" description="PPIase cyclophilin-type" evidence="12">
    <location>
        <begin position="40"/>
        <end position="221"/>
    </location>
</feature>
<dbReference type="Pfam" id="PF00160">
    <property type="entry name" value="Pro_isomerase"/>
    <property type="match status" value="1"/>
</dbReference>
<feature type="chain" id="PRO_5007358816" description="Peptidyl-prolyl cis-trans isomerase" evidence="11">
    <location>
        <begin position="27"/>
        <end position="233"/>
    </location>
</feature>
<dbReference type="AlphaFoldDB" id="A0A151MAH2"/>
<evidence type="ECO:0000256" key="1">
    <source>
        <dbReference type="ARBA" id="ARBA00000971"/>
    </source>
</evidence>
<dbReference type="PROSITE" id="PS00170">
    <property type="entry name" value="CSA_PPIASE_1"/>
    <property type="match status" value="1"/>
</dbReference>
<dbReference type="STRING" id="8496.A0A151MAH2"/>
<proteinExistence type="inferred from homology"/>
<dbReference type="FunFam" id="2.40.100.10:FF:000019">
    <property type="entry name" value="Peptidyl-prolyl cis-trans isomerase"/>
    <property type="match status" value="1"/>
</dbReference>
<gene>
    <name evidence="13" type="primary">PPIB</name>
    <name evidence="13" type="ORF">Y1Q_0001676</name>
</gene>
<dbReference type="GO" id="GO:0006457">
    <property type="term" value="P:protein folding"/>
    <property type="evidence" value="ECO:0007669"/>
    <property type="project" value="InterPro"/>
</dbReference>
<comment type="subcellular location">
    <subcellularLocation>
        <location evidence="3">Endoplasmic reticulum lumen</location>
    </subcellularLocation>
    <subcellularLocation>
        <location evidence="2">Melanosome</location>
    </subcellularLocation>
</comment>
<evidence type="ECO:0000256" key="11">
    <source>
        <dbReference type="RuleBase" id="RU363019"/>
    </source>
</evidence>
<dbReference type="EC" id="5.2.1.8" evidence="11"/>
<evidence type="ECO:0000259" key="12">
    <source>
        <dbReference type="PROSITE" id="PS50072"/>
    </source>
</evidence>
<dbReference type="Proteomes" id="UP000050525">
    <property type="component" value="Unassembled WGS sequence"/>
</dbReference>
<dbReference type="PROSITE" id="PS50072">
    <property type="entry name" value="CSA_PPIASE_2"/>
    <property type="match status" value="1"/>
</dbReference>
<dbReference type="CDD" id="cd01926">
    <property type="entry name" value="cyclophilin_ABH_like"/>
    <property type="match status" value="1"/>
</dbReference>
<accession>A0A151MAH2</accession>
<dbReference type="PIRSF" id="PIRSF001467">
    <property type="entry name" value="Peptidylpro_ismrse"/>
    <property type="match status" value="1"/>
</dbReference>
<feature type="signal peptide" evidence="11">
    <location>
        <begin position="1"/>
        <end position="26"/>
    </location>
</feature>
<evidence type="ECO:0000313" key="13">
    <source>
        <dbReference type="EMBL" id="KYO21479.1"/>
    </source>
</evidence>
<evidence type="ECO:0000256" key="5">
    <source>
        <dbReference type="ARBA" id="ARBA00022824"/>
    </source>
</evidence>